<organism evidence="2 3">
    <name type="scientific">Geomonas diazotrophica</name>
    <dbReference type="NCBI Taxonomy" id="2843197"/>
    <lineage>
        <taxon>Bacteria</taxon>
        <taxon>Pseudomonadati</taxon>
        <taxon>Thermodesulfobacteriota</taxon>
        <taxon>Desulfuromonadia</taxon>
        <taxon>Geobacterales</taxon>
        <taxon>Geobacteraceae</taxon>
        <taxon>Geomonas</taxon>
    </lineage>
</organism>
<sequence length="180" mass="19231">MKDECKKELISRRELLKGSLCLGVCLAAGGSFQEAEGAATPQTAAGRPEAARKQFVKTMNCSQSILENYAPAYGVQPETACKLATGFAGGMAAGHECGAVTAAYMVLGLAHGPKERKVFAKIETFNERFKARHKELACSRLLGVDMGTKEGMREAQRKGLIAARCPGYVKSAAEILETMI</sequence>
<dbReference type="EMBL" id="CP076724">
    <property type="protein sequence ID" value="QWV97822.1"/>
    <property type="molecule type" value="Genomic_DNA"/>
</dbReference>
<keyword evidence="3" id="KW-1185">Reference proteome</keyword>
<gene>
    <name evidence="2" type="ORF">KP005_00560</name>
</gene>
<keyword evidence="1" id="KW-0408">Iron</keyword>
<name>A0ABX8JKJ5_9BACT</name>
<reference evidence="2 3" key="1">
    <citation type="submission" date="2021-06" db="EMBL/GenBank/DDBJ databases">
        <title>Gemonas diversity in paddy soil.</title>
        <authorList>
            <person name="Liu G."/>
        </authorList>
    </citation>
    <scope>NUCLEOTIDE SEQUENCE [LARGE SCALE GENOMIC DNA]</scope>
    <source>
        <strain evidence="2 3">RG29</strain>
    </source>
</reference>
<dbReference type="Pfam" id="PF09719">
    <property type="entry name" value="C_GCAxxG_C_C"/>
    <property type="match status" value="1"/>
</dbReference>
<keyword evidence="1" id="KW-0479">Metal-binding</keyword>
<evidence type="ECO:0000256" key="1">
    <source>
        <dbReference type="ARBA" id="ARBA00023014"/>
    </source>
</evidence>
<proteinExistence type="predicted"/>
<evidence type="ECO:0000313" key="3">
    <source>
        <dbReference type="Proteomes" id="UP000683493"/>
    </source>
</evidence>
<evidence type="ECO:0000313" key="2">
    <source>
        <dbReference type="EMBL" id="QWV97822.1"/>
    </source>
</evidence>
<dbReference type="InterPro" id="IPR006311">
    <property type="entry name" value="TAT_signal"/>
</dbReference>
<dbReference type="InterPro" id="IPR010181">
    <property type="entry name" value="CGCAxxGCC_motif"/>
</dbReference>
<protein>
    <submittedName>
        <fullName evidence="2">C-GCAxxG-C-C family protein</fullName>
    </submittedName>
</protein>
<dbReference type="PROSITE" id="PS51318">
    <property type="entry name" value="TAT"/>
    <property type="match status" value="1"/>
</dbReference>
<keyword evidence="1" id="KW-0411">Iron-sulfur</keyword>
<dbReference type="Proteomes" id="UP000683493">
    <property type="component" value="Chromosome"/>
</dbReference>
<dbReference type="NCBIfam" id="TIGR01909">
    <property type="entry name" value="C_GCAxxG_C_C"/>
    <property type="match status" value="1"/>
</dbReference>
<accession>A0ABX8JKJ5</accession>